<dbReference type="KEGG" id="far:ABE41_020300"/>
<gene>
    <name evidence="1" type="ORF">ABE41_020300</name>
</gene>
<sequence>MLPFRGACGEPSWRFAPLEVSPVPLIPQESRTFRSNQLINEVSLKNNSKAFNQNKIVKNGGKAVAFSLFYALF</sequence>
<proteinExistence type="predicted"/>
<dbReference type="AlphaFoldDB" id="A0A1B1ZA94"/>
<organism evidence="1 2">
    <name type="scientific">Fictibacillus arsenicus</name>
    <dbReference type="NCBI Taxonomy" id="255247"/>
    <lineage>
        <taxon>Bacteria</taxon>
        <taxon>Bacillati</taxon>
        <taxon>Bacillota</taxon>
        <taxon>Bacilli</taxon>
        <taxon>Bacillales</taxon>
        <taxon>Fictibacillaceae</taxon>
        <taxon>Fictibacillus</taxon>
    </lineage>
</organism>
<dbReference type="EMBL" id="CP016761">
    <property type="protein sequence ID" value="ANX14358.1"/>
    <property type="molecule type" value="Genomic_DNA"/>
</dbReference>
<evidence type="ECO:0000313" key="2">
    <source>
        <dbReference type="Proteomes" id="UP000077412"/>
    </source>
</evidence>
<reference evidence="1 2" key="1">
    <citation type="submission" date="2016-08" db="EMBL/GenBank/DDBJ databases">
        <title>Complete genome sequence of Fictibacillus arsenicus G25-54, a strain with toxicity to nematodes and a potential arsenic-resistance activity.</title>
        <authorList>
            <person name="Zheng Z."/>
        </authorList>
    </citation>
    <scope>NUCLEOTIDE SEQUENCE [LARGE SCALE GENOMIC DNA]</scope>
    <source>
        <strain evidence="1 2">G25-54</strain>
    </source>
</reference>
<dbReference type="STRING" id="255247.ABE41_020300"/>
<keyword evidence="2" id="KW-1185">Reference proteome</keyword>
<name>A0A1B1ZA94_9BACL</name>
<accession>A0A1B1ZA94</accession>
<evidence type="ECO:0000313" key="1">
    <source>
        <dbReference type="EMBL" id="ANX14358.1"/>
    </source>
</evidence>
<dbReference type="Proteomes" id="UP000077412">
    <property type="component" value="Chromosome"/>
</dbReference>
<protein>
    <submittedName>
        <fullName evidence="1">Uncharacterized protein</fullName>
    </submittedName>
</protein>